<dbReference type="Pfam" id="PF00931">
    <property type="entry name" value="NB-ARC"/>
    <property type="match status" value="1"/>
</dbReference>
<feature type="domain" description="Disease resistance protein At4g27190-like leucine-rich repeats" evidence="8">
    <location>
        <begin position="865"/>
        <end position="997"/>
    </location>
</feature>
<evidence type="ECO:0000259" key="7">
    <source>
        <dbReference type="Pfam" id="PF00931"/>
    </source>
</evidence>
<evidence type="ECO:0000259" key="8">
    <source>
        <dbReference type="Pfam" id="PF23247"/>
    </source>
</evidence>
<dbReference type="Gene3D" id="1.10.8.430">
    <property type="entry name" value="Helical domain of apoptotic protease-activating factors"/>
    <property type="match status" value="1"/>
</dbReference>
<evidence type="ECO:0000313" key="10">
    <source>
        <dbReference type="Proteomes" id="UP000000226"/>
    </source>
</evidence>
<feature type="region of interest" description="Disordered" evidence="6">
    <location>
        <begin position="1679"/>
        <end position="1700"/>
    </location>
</feature>
<dbReference type="SMR" id="V7C4H4"/>
<organism evidence="9 10">
    <name type="scientific">Phaseolus vulgaris</name>
    <name type="common">Kidney bean</name>
    <name type="synonym">French bean</name>
    <dbReference type="NCBI Taxonomy" id="3885"/>
    <lineage>
        <taxon>Eukaryota</taxon>
        <taxon>Viridiplantae</taxon>
        <taxon>Streptophyta</taxon>
        <taxon>Embryophyta</taxon>
        <taxon>Tracheophyta</taxon>
        <taxon>Spermatophyta</taxon>
        <taxon>Magnoliopsida</taxon>
        <taxon>eudicotyledons</taxon>
        <taxon>Gunneridae</taxon>
        <taxon>Pentapetalae</taxon>
        <taxon>rosids</taxon>
        <taxon>fabids</taxon>
        <taxon>Fabales</taxon>
        <taxon>Fabaceae</taxon>
        <taxon>Papilionoideae</taxon>
        <taxon>50 kb inversion clade</taxon>
        <taxon>NPAAA clade</taxon>
        <taxon>indigoferoid/millettioid clade</taxon>
        <taxon>Phaseoleae</taxon>
        <taxon>Phaseolus</taxon>
    </lineage>
</organism>
<feature type="compositionally biased region" description="Basic and acidic residues" evidence="6">
    <location>
        <begin position="1680"/>
        <end position="1692"/>
    </location>
</feature>
<dbReference type="GO" id="GO:0005524">
    <property type="term" value="F:ATP binding"/>
    <property type="evidence" value="ECO:0007669"/>
    <property type="project" value="UniProtKB-KW"/>
</dbReference>
<feature type="domain" description="Disease resistance protein At4g27190-like leucine-rich repeats" evidence="8">
    <location>
        <begin position="744"/>
        <end position="842"/>
    </location>
</feature>
<feature type="coiled-coil region" evidence="5">
    <location>
        <begin position="54"/>
        <end position="92"/>
    </location>
</feature>
<dbReference type="GO" id="GO:0043531">
    <property type="term" value="F:ADP binding"/>
    <property type="evidence" value="ECO:0007669"/>
    <property type="project" value="InterPro"/>
</dbReference>
<dbReference type="InterPro" id="IPR050905">
    <property type="entry name" value="Plant_NBS-LRR"/>
</dbReference>
<protein>
    <submittedName>
        <fullName evidence="9">Uncharacterized protein</fullName>
    </submittedName>
</protein>
<dbReference type="EMBL" id="CM002290">
    <property type="protein sequence ID" value="ESW25044.1"/>
    <property type="molecule type" value="Genomic_DNA"/>
</dbReference>
<feature type="region of interest" description="Disordered" evidence="6">
    <location>
        <begin position="1455"/>
        <end position="1489"/>
    </location>
</feature>
<keyword evidence="5" id="KW-0175">Coiled coil</keyword>
<evidence type="ECO:0000256" key="3">
    <source>
        <dbReference type="ARBA" id="ARBA00022821"/>
    </source>
</evidence>
<dbReference type="InterPro" id="IPR042197">
    <property type="entry name" value="Apaf_helical"/>
</dbReference>
<evidence type="ECO:0000256" key="1">
    <source>
        <dbReference type="ARBA" id="ARBA00008894"/>
    </source>
</evidence>
<dbReference type="GO" id="GO:0006952">
    <property type="term" value="P:defense response"/>
    <property type="evidence" value="ECO:0007669"/>
    <property type="project" value="UniProtKB-KW"/>
</dbReference>
<evidence type="ECO:0000256" key="4">
    <source>
        <dbReference type="ARBA" id="ARBA00022840"/>
    </source>
</evidence>
<dbReference type="OrthoDB" id="5986190at2759"/>
<dbReference type="InterPro" id="IPR027417">
    <property type="entry name" value="P-loop_NTPase"/>
</dbReference>
<dbReference type="PRINTS" id="PR00364">
    <property type="entry name" value="DISEASERSIST"/>
</dbReference>
<feature type="domain" description="Disease resistance protein At4g27190-like leucine-rich repeats" evidence="8">
    <location>
        <begin position="1139"/>
        <end position="1238"/>
    </location>
</feature>
<feature type="compositionally biased region" description="Basic and acidic residues" evidence="6">
    <location>
        <begin position="1855"/>
        <end position="1873"/>
    </location>
</feature>
<evidence type="ECO:0000256" key="6">
    <source>
        <dbReference type="SAM" id="MobiDB-lite"/>
    </source>
</evidence>
<sequence length="2102" mass="238372">MECLLGFASSVSRDLVCAALNQLRYPYYFNNFIKKLEEEEGVLIVTRDSVQKFIVNAERQMRKTSEVVEKWLQDAISDVDNVNKLLKEAKTKKICCFGHCPNWIWRYRVGKKLANKIVYLEKFIEEGRKYVPFERIATLPSGTLDILLEKCMNFESRQSAYEQLLEAVKNKDVSMIGLYGMGGCGKTTLAMEVRKSVEAEHLFDKVLFVPISSIVEVRRIQENIASSLQYTFSPETKVMERAQQLCLRLTQEKKILVILDDVWEKLDFGAIGIPSSEHHKGFKILITTRSEDVCTSMDCQRKIYLPILTDEEAWTLFQNKALISKGTPDTIKHMGRLISNECKGLPVAIAAVASSLKGKVETIWSVALNKLSSSKPIHIEGGLPDPYKCLQLSYDNLDTEEAKSLFLLCSVFPEDFEIPVEILTRCAIGLGVVGEAHSYVEAKSEVIATKIKLVSSCLLLDEKNGGVKMHDIVRDVAHLIAKDEKIIIKCEEKKDVIVEQNSVTYLWCVKFPNDLDCSNLEFLCLKTKLEESDGIFKGMRMLKVLILFNDKVKIRPFSTMSLKTLTNLHCLVISNYELSGFSFVSDMKKLQSLSLNCCSLPSFLELQTDVAITQVTTLKMLGLYLCDIKGKKFEVIKRSPLLEELYIIDIKGEWDANSEDNIEFFNTFSVPQTLQGYEIVLGSHNFDDYIYFQSRPRTLLLNHFHISNEVIKGLAKKATVLFVANIQEGAKNIMPDIFQIEGGGLDELINFHIRNSKEIECLIETSNHLSEVVTPFCKLHTLRMHNMENLRALWHCFQPANGPFENLEELYLSDCPQLTSLFTYVVARCLVQLKTLEITKCDGLKHILADDDKMKKSQGEFTTGHPVQIFQNLQEVKVNGCRELKDIFSTSVVRGLAQLKVLKIKECNMLDQIFGDIDPLASRDKKKELVETVEEGKHPHSYNTSISSTTTMNNSPGTLSSLAILSIKDCPKLGSIFTASIAKTLTSLEKLIIKRCNSLKHIVTHERVNQQKENIVKDGYEFQSDISTFQRLKKLYISECDLLQQNNTQIELLALKVLTLDRIMDNTILDNYHVKCPSLGELSLAIGRCVEFSTINCSTDALKARQEDYIAIKIWNSDFVPPIESVQYLSKQPHGLTLLIMHNIREIELKGFDKVKYLFKWSIASLLMLEILTIEECHGLEHIIDTEDEYGKENLNAIFPNLRELKKLTKVEKPNHKRISLQKLKGLIIKECTELKQIVGCEQESSKNSFTFSNLQRLEIIGCAKLEVIFPKYVLRCLPELIIVKIRKCEELREIIKEDVEDKKWSNLVSPQPCFPKLEALYVGHCHKLKKCTFGSASIDLPNLHLLIISGASELEEFVGCGQGKGDELGKTKLELPRLKLLIFTHLSSLGQETELPNLKNCFIYKCPKLSLISTTTLGELRENFPFEDFINTNLFDVYDFMRCLDEDYDSSEFTSSQEIGNVGNKSIEEGPAKEGDKTKPLSSGVEDISTGGGVATHIESGGMDILAQVSKVVEQDGKMNEGMTGLNLLDEQEEIHISNNNIHISPDIRARLGAYKHFVDMDDAQIALLVEAITTYPHLWNASEKFSERFQAWRLKILADMLLFLQKESGNCVIPQKEKYFLKLCEEAVEIGFESSWVDEMRQRVMVRDPKLREEIAQRQMDENPKRSSIVEMVQDSQTIEHGDGPNENCKRTSSSVKTQNVNSDFEKGSNLVDKEGEIVVVSNDRIVTARNEEPEKEFVAKVSTSEIPRTTTSLTNSQPVERPSPSYLNIPLRETHSNALVDKQRISEPCWMNQQKPLGEIVSSPKAPQSIIERVDVGETIAKNTNMATSLINSESIDSQLDQIFTLQTKSHPHSEIRRSQTEARTTKESEGHPKIIQDFGANGIMSLFEPVVGGKEGEDNIVGKILVELEKYLKMSLKDIVSSETNNIRLLSVLNFLSNLPFKDVTLSDGLKDVIGIMQQEFPSIICSFKQGFATTEKLAKFEAREKEVAISLGSKISEAKNFYGEAQLKKVVLKEQIIRLKEEIKVCEDALSSLEEEKHKCIAETIRYKMEPENVRKDNSQMVEDQRKVQQKLFEMAYKWSLLCSQYEYNRMVARNSS</sequence>
<reference evidence="10" key="1">
    <citation type="journal article" date="2014" name="Nat. Genet.">
        <title>A reference genome for common bean and genome-wide analysis of dual domestications.</title>
        <authorList>
            <person name="Schmutz J."/>
            <person name="McClean P.E."/>
            <person name="Mamidi S."/>
            <person name="Wu G.A."/>
            <person name="Cannon S.B."/>
            <person name="Grimwood J."/>
            <person name="Jenkins J."/>
            <person name="Shu S."/>
            <person name="Song Q."/>
            <person name="Chavarro C."/>
            <person name="Torres-Torres M."/>
            <person name="Geffroy V."/>
            <person name="Moghaddam S.M."/>
            <person name="Gao D."/>
            <person name="Abernathy B."/>
            <person name="Barry K."/>
            <person name="Blair M."/>
            <person name="Brick M.A."/>
            <person name="Chovatia M."/>
            <person name="Gepts P."/>
            <person name="Goodstein D.M."/>
            <person name="Gonzales M."/>
            <person name="Hellsten U."/>
            <person name="Hyten D.L."/>
            <person name="Jia G."/>
            <person name="Kelly J.D."/>
            <person name="Kudrna D."/>
            <person name="Lee R."/>
            <person name="Richard M.M."/>
            <person name="Miklas P.N."/>
            <person name="Osorno J.M."/>
            <person name="Rodrigues J."/>
            <person name="Thareau V."/>
            <person name="Urrea C.A."/>
            <person name="Wang M."/>
            <person name="Yu Y."/>
            <person name="Zhang M."/>
            <person name="Wing R.A."/>
            <person name="Cregan P.B."/>
            <person name="Rokhsar D.S."/>
            <person name="Jackson S.A."/>
        </authorList>
    </citation>
    <scope>NUCLEOTIDE SEQUENCE [LARGE SCALE GENOMIC DNA]</scope>
    <source>
        <strain evidence="10">cv. G19833</strain>
    </source>
</reference>
<dbReference type="Pfam" id="PF23247">
    <property type="entry name" value="LRR_RPS2"/>
    <property type="match status" value="4"/>
</dbReference>
<dbReference type="Gramene" id="ESW25044">
    <property type="protein sequence ID" value="ESW25044"/>
    <property type="gene ID" value="PHAVU_003G002700g"/>
</dbReference>
<comment type="similarity">
    <text evidence="1">Belongs to the disease resistance NB-LRR family.</text>
</comment>
<evidence type="ECO:0000256" key="2">
    <source>
        <dbReference type="ARBA" id="ARBA00022741"/>
    </source>
</evidence>
<feature type="compositionally biased region" description="Basic and acidic residues" evidence="6">
    <location>
        <begin position="1467"/>
        <end position="1480"/>
    </location>
</feature>
<evidence type="ECO:0000256" key="5">
    <source>
        <dbReference type="SAM" id="Coils"/>
    </source>
</evidence>
<feature type="domain" description="Disease resistance protein At4g27190-like leucine-rich repeats" evidence="8">
    <location>
        <begin position="1243"/>
        <end position="1302"/>
    </location>
</feature>
<dbReference type="PANTHER" id="PTHR33463:SF105">
    <property type="entry name" value="AND NB-ARC DOMAIN DISEASE RESISTANCE PROTEIN, PUTATIVE-RELATED"/>
    <property type="match status" value="1"/>
</dbReference>
<name>V7C4H4_PHAVU</name>
<dbReference type="Proteomes" id="UP000000226">
    <property type="component" value="Chromosome 3"/>
</dbReference>
<proteinExistence type="inferred from homology"/>
<dbReference type="InterPro" id="IPR002182">
    <property type="entry name" value="NB-ARC"/>
</dbReference>
<gene>
    <name evidence="9" type="ORF">PHAVU_003G002700g</name>
</gene>
<keyword evidence="4" id="KW-0067">ATP-binding</keyword>
<feature type="coiled-coil region" evidence="5">
    <location>
        <begin position="2007"/>
        <end position="2048"/>
    </location>
</feature>
<keyword evidence="2" id="KW-0547">Nucleotide-binding</keyword>
<keyword evidence="3" id="KW-0611">Plant defense</keyword>
<dbReference type="PANTHER" id="PTHR33463">
    <property type="entry name" value="NB-ARC DOMAIN-CONTAINING PROTEIN-RELATED"/>
    <property type="match status" value="1"/>
</dbReference>
<evidence type="ECO:0000313" key="9">
    <source>
        <dbReference type="EMBL" id="ESW25044.1"/>
    </source>
</evidence>
<accession>V7C4H4</accession>
<dbReference type="FunFam" id="3.40.50.300:FF:001091">
    <property type="entry name" value="Probable disease resistance protein At1g61300"/>
    <property type="match status" value="1"/>
</dbReference>
<dbReference type="Gene3D" id="3.40.50.300">
    <property type="entry name" value="P-loop containing nucleotide triphosphate hydrolases"/>
    <property type="match status" value="1"/>
</dbReference>
<feature type="domain" description="NB-ARC" evidence="7">
    <location>
        <begin position="161"/>
        <end position="322"/>
    </location>
</feature>
<dbReference type="SUPFAM" id="SSF52058">
    <property type="entry name" value="L domain-like"/>
    <property type="match status" value="2"/>
</dbReference>
<dbReference type="Gene3D" id="3.80.10.10">
    <property type="entry name" value="Ribonuclease Inhibitor"/>
    <property type="match status" value="4"/>
</dbReference>
<feature type="region of interest" description="Disordered" evidence="6">
    <location>
        <begin position="1852"/>
        <end position="1873"/>
    </location>
</feature>
<dbReference type="SUPFAM" id="SSF52540">
    <property type="entry name" value="P-loop containing nucleoside triphosphate hydrolases"/>
    <property type="match status" value="1"/>
</dbReference>
<keyword evidence="10" id="KW-1185">Reference proteome</keyword>
<dbReference type="InterPro" id="IPR032675">
    <property type="entry name" value="LRR_dom_sf"/>
</dbReference>
<dbReference type="InterPro" id="IPR057135">
    <property type="entry name" value="At4g27190-like_LRR"/>
</dbReference>